<evidence type="ECO:0000256" key="2">
    <source>
        <dbReference type="ARBA" id="ARBA00012438"/>
    </source>
</evidence>
<dbReference type="Gene3D" id="1.10.287.130">
    <property type="match status" value="1"/>
</dbReference>
<dbReference type="InterPro" id="IPR025997">
    <property type="entry name" value="SBP_2_dom"/>
</dbReference>
<keyword evidence="16" id="KW-1185">Reference proteome</keyword>
<dbReference type="InterPro" id="IPR004358">
    <property type="entry name" value="Sig_transdc_His_kin-like_C"/>
</dbReference>
<comment type="catalytic activity">
    <reaction evidence="1">
        <text>ATP + protein L-histidine = ADP + protein N-phospho-L-histidine.</text>
        <dbReference type="EC" id="2.7.13.3"/>
    </reaction>
</comment>
<dbReference type="FunFam" id="3.30.565.10:FF:000010">
    <property type="entry name" value="Sensor histidine kinase RcsC"/>
    <property type="match status" value="1"/>
</dbReference>
<accession>A0A8H7ERU8</accession>
<keyword evidence="11" id="KW-1133">Transmembrane helix</keyword>
<dbReference type="Gene3D" id="3.40.50.2300">
    <property type="match status" value="3"/>
</dbReference>
<dbReference type="SUPFAM" id="SSF57184">
    <property type="entry name" value="Growth factor receptor domain"/>
    <property type="match status" value="1"/>
</dbReference>
<feature type="transmembrane region" description="Helical" evidence="11">
    <location>
        <begin position="683"/>
        <end position="701"/>
    </location>
</feature>
<dbReference type="InterPro" id="IPR000719">
    <property type="entry name" value="Prot_kinase_dom"/>
</dbReference>
<keyword evidence="11" id="KW-0812">Transmembrane</keyword>
<keyword evidence="6" id="KW-0418">Kinase</keyword>
<proteinExistence type="predicted"/>
<dbReference type="CDD" id="cd00082">
    <property type="entry name" value="HisKA"/>
    <property type="match status" value="1"/>
</dbReference>
<dbReference type="Gene3D" id="3.30.565.10">
    <property type="entry name" value="Histidine kinase-like ATPase, C-terminal domain"/>
    <property type="match status" value="1"/>
</dbReference>
<keyword evidence="11" id="KW-0472">Membrane</keyword>
<dbReference type="Pfam" id="PF00512">
    <property type="entry name" value="HisKA"/>
    <property type="match status" value="1"/>
</dbReference>
<evidence type="ECO:0000256" key="10">
    <source>
        <dbReference type="SAM" id="Coils"/>
    </source>
</evidence>
<dbReference type="CDD" id="cd00185">
    <property type="entry name" value="TNFRSF"/>
    <property type="match status" value="1"/>
</dbReference>
<feature type="domain" description="Response regulatory" evidence="14">
    <location>
        <begin position="1605"/>
        <end position="1729"/>
    </location>
</feature>
<evidence type="ECO:0000256" key="1">
    <source>
        <dbReference type="ARBA" id="ARBA00000085"/>
    </source>
</evidence>
<dbReference type="PANTHER" id="PTHR45339">
    <property type="entry name" value="HYBRID SIGNAL TRANSDUCTION HISTIDINE KINASE J"/>
    <property type="match status" value="1"/>
</dbReference>
<dbReference type="SUPFAM" id="SSF56112">
    <property type="entry name" value="Protein kinase-like (PK-like)"/>
    <property type="match status" value="1"/>
</dbReference>
<dbReference type="Pfam" id="PF07714">
    <property type="entry name" value="PK_Tyr_Ser-Thr"/>
    <property type="match status" value="1"/>
</dbReference>
<evidence type="ECO:0000256" key="6">
    <source>
        <dbReference type="ARBA" id="ARBA00022777"/>
    </source>
</evidence>
<feature type="domain" description="Protein kinase" evidence="12">
    <location>
        <begin position="781"/>
        <end position="1103"/>
    </location>
</feature>
<dbReference type="InterPro" id="IPR036097">
    <property type="entry name" value="HisK_dim/P_sf"/>
</dbReference>
<dbReference type="InterPro" id="IPR011006">
    <property type="entry name" value="CheY-like_superfamily"/>
</dbReference>
<keyword evidence="4" id="KW-0808">Transferase</keyword>
<dbReference type="SMART" id="SM00387">
    <property type="entry name" value="HATPase_c"/>
    <property type="match status" value="1"/>
</dbReference>
<evidence type="ECO:0000256" key="9">
    <source>
        <dbReference type="PROSITE-ProRule" id="PRU00169"/>
    </source>
</evidence>
<evidence type="ECO:0000256" key="3">
    <source>
        <dbReference type="ARBA" id="ARBA00022553"/>
    </source>
</evidence>
<dbReference type="CDD" id="cd16922">
    <property type="entry name" value="HATPase_EvgS-ArcB-TorS-like"/>
    <property type="match status" value="1"/>
</dbReference>
<reference evidence="15" key="1">
    <citation type="submission" date="2020-01" db="EMBL/GenBank/DDBJ databases">
        <title>Genome Sequencing of Three Apophysomyces-Like Fungal Strains Confirms a Novel Fungal Genus in the Mucoromycota with divergent Burkholderia-like Endosymbiotic Bacteria.</title>
        <authorList>
            <person name="Stajich J.E."/>
            <person name="Macias A.M."/>
            <person name="Carter-House D."/>
            <person name="Lovett B."/>
            <person name="Kasson L.R."/>
            <person name="Berry K."/>
            <person name="Grigoriev I."/>
            <person name="Chang Y."/>
            <person name="Spatafora J."/>
            <person name="Kasson M.T."/>
        </authorList>
    </citation>
    <scope>NUCLEOTIDE SEQUENCE</scope>
    <source>
        <strain evidence="15">NRRL A-21654</strain>
    </source>
</reference>
<evidence type="ECO:0000259" key="12">
    <source>
        <dbReference type="PROSITE" id="PS50011"/>
    </source>
</evidence>
<comment type="caution">
    <text evidence="15">The sequence shown here is derived from an EMBL/GenBank/DDBJ whole genome shotgun (WGS) entry which is preliminary data.</text>
</comment>
<dbReference type="EC" id="2.7.13.3" evidence="2"/>
<dbReference type="InterPro" id="IPR011009">
    <property type="entry name" value="Kinase-like_dom_sf"/>
</dbReference>
<evidence type="ECO:0000256" key="7">
    <source>
        <dbReference type="ARBA" id="ARBA00022840"/>
    </source>
</evidence>
<dbReference type="SMART" id="SM00448">
    <property type="entry name" value="REC"/>
    <property type="match status" value="1"/>
</dbReference>
<dbReference type="EMBL" id="JABAYA010000050">
    <property type="protein sequence ID" value="KAF7727728.1"/>
    <property type="molecule type" value="Genomic_DNA"/>
</dbReference>
<evidence type="ECO:0000313" key="16">
    <source>
        <dbReference type="Proteomes" id="UP000605846"/>
    </source>
</evidence>
<dbReference type="SUPFAM" id="SSF53822">
    <property type="entry name" value="Periplasmic binding protein-like I"/>
    <property type="match status" value="1"/>
</dbReference>
<dbReference type="OrthoDB" id="60033at2759"/>
<evidence type="ECO:0000259" key="14">
    <source>
        <dbReference type="PROSITE" id="PS50110"/>
    </source>
</evidence>
<dbReference type="PROSITE" id="PS50109">
    <property type="entry name" value="HIS_KIN"/>
    <property type="match status" value="1"/>
</dbReference>
<sequence>MDSSFHNPEQGARDAAAILDMDLTWTKHLINTTSKMTADVRNAVDRGVNGIILTIPDDGGLLDAIHYALAKNVPIIVFNTGLDYAKALGLTRVLQDDEEAGLMLGQELRRRGYTRPLAVQFPGLDNASCQLRLSGIRRVIQNEPSVLSLSDYGTFAQPVAEIRDYFLANSSFDSLVSLGGSITSDIVSDAALAIKQIDSNRRLGIAIFDIGSNNMMKLFHEHNDSIAISQLPYYQTALPVFYMYLRVWIPRTATQRRELMYSAFLLSQLLTGYDVFVNQTIKTGPILITNETLATNIQNEKSKLVPLRSTSTYISAAMSNTQGDTYNTAMMAGAQDFAHKLNWTILNRAEPLHDLQMELTSPENQQRADVASKGDETKWSPYSPAVISLTNLSSIKTESLFEELGTDDHPTISVKLDKASLAKSVAQAVASDKITSPICIAEYNGKNNQEFCDLFYAALEEKMHGHMPGRNLVIHSIRLSTSEAMDHEFRDILMTLEKKNYVPDAYITLSEYVFDIINTRMLKGYLRNMTAIYTSGDLFDQVQAYLEGRVRTFWYTNMFSIGFLSLFNLFLAKTVVGHRPWEGNLVSASRVESVCHPGTYYTKLATDYFCMDNGHTRAAIQCVPCPENMFSQLPNQNACMRCDEGAYALPGSSACVRCGDGPNSNNPTCKAFTESRFKTNQQVYMAIFIPLGCVFLIGLILRKFWQVRRKRKATSFAGDNSWLLRFDDLVQPSEDFRGRKAPESPERKNTGEYIVVVQKSSVKTSTLHQHDKGAGNEQGIYKNKKLLHDGGQHTTQRTKLAHAVGVYRNLPVYIKQIGRKRLRIDDTVRREIALMKETRYPKLTEFVGLCSEPERTYIVEGIEYLIVVYWQEFSKTLVLEYCAKGSLAEVLANSDIELTWIFRFSLIHDLLDGLEFLQRSKFMVHRFLTSSSCMVSGKWELKITDYGLDAVRHSQLDPLMLSALPKKTDQISDNASTHVIQTSDKLLWAAPESIVCTPLGFYLTYPTKAANVYSNFNSAGIIINEILTRELPYMEQRLQGLSSESIFNQVRHDGLYPRMLPEGHDGYSDGIKSVIMKCLQRDPDIRPTVSSIAAQVQEIDPYSVGSDCVVDNMAIMLEKYANDMENLVKKRTENLQQRTMELEEEKTRTQALLKDLKAAKEIAEAAAASKQNFLANMSHEIRTPMNAVIGMSRMLMESDLPPYLYECAEIIESSGNHLMALIDDILDYSKIESGKFALENSKLDLTFAIESAMSLLSSIFLAKGITMWYYIDNDVPIHVYGDLVRLRQILLNLLSNAIKFTCEGYVVVHVAVKTSDTSSLKHDDGDSDLVRYPTLDDVNDLVTLVISVRDTGIGIPQHKMKQLFKSFSQVYDASTARNFGGTGLGLAISRKLCRMMRGDMWVESEPGSGSVFYCCVKLQVQMDGQTYAKQYRLRELAAKCPNPIIITQNPSLQKAWSSILGSAGLNVKVYSLEEATDYIRDNLHAVSLVIVDYNLDTIEELGPKPVSSAVVLEELKSRFDLAIPCLYVRDGHLPRVHLHAPEATDTTSKEKHADAMTLPRPLKNSVLFQSLHQLTTNIAITTPECERQISVRQKDGECLSQLCLRSLVVDDNPVNQKVFSRMLEQLLGCKPSMAQNGLQACELIEKARAEGMPFDLIFMDVWMPEMNGLEAATKIRKELSDSATRPYIIAMTACVMPGDREKCVQAGMNGYVSKPVVKKELEEAIRTYVKSL</sequence>
<keyword evidence="8" id="KW-0902">Two-component regulatory system</keyword>
<dbReference type="InterPro" id="IPR003594">
    <property type="entry name" value="HATPase_dom"/>
</dbReference>
<evidence type="ECO:0000259" key="13">
    <source>
        <dbReference type="PROSITE" id="PS50109"/>
    </source>
</evidence>
<dbReference type="SUPFAM" id="SSF55874">
    <property type="entry name" value="ATPase domain of HSP90 chaperone/DNA topoisomerase II/histidine kinase"/>
    <property type="match status" value="1"/>
</dbReference>
<dbReference type="InterPro" id="IPR036890">
    <property type="entry name" value="HATPase_C_sf"/>
</dbReference>
<dbReference type="CDD" id="cd17546">
    <property type="entry name" value="REC_hyHK_CKI1_RcsC-like"/>
    <property type="match status" value="1"/>
</dbReference>
<dbReference type="GO" id="GO:0000155">
    <property type="term" value="F:phosphorelay sensor kinase activity"/>
    <property type="evidence" value="ECO:0007669"/>
    <property type="project" value="InterPro"/>
</dbReference>
<evidence type="ECO:0000313" key="15">
    <source>
        <dbReference type="EMBL" id="KAF7727728.1"/>
    </source>
</evidence>
<dbReference type="Proteomes" id="UP000605846">
    <property type="component" value="Unassembled WGS sequence"/>
</dbReference>
<name>A0A8H7ERU8_9FUNG</name>
<evidence type="ECO:0000256" key="4">
    <source>
        <dbReference type="ARBA" id="ARBA00022679"/>
    </source>
</evidence>
<feature type="coiled-coil region" evidence="10">
    <location>
        <begin position="1110"/>
        <end position="1162"/>
    </location>
</feature>
<keyword evidence="10" id="KW-0175">Coiled coil</keyword>
<dbReference type="FunFam" id="1.10.287.130:FF:000002">
    <property type="entry name" value="Two-component osmosensing histidine kinase"/>
    <property type="match status" value="1"/>
</dbReference>
<dbReference type="Pfam" id="PF02518">
    <property type="entry name" value="HATPase_c"/>
    <property type="match status" value="1"/>
</dbReference>
<organism evidence="15 16">
    <name type="scientific">Apophysomyces ossiformis</name>
    <dbReference type="NCBI Taxonomy" id="679940"/>
    <lineage>
        <taxon>Eukaryota</taxon>
        <taxon>Fungi</taxon>
        <taxon>Fungi incertae sedis</taxon>
        <taxon>Mucoromycota</taxon>
        <taxon>Mucoromycotina</taxon>
        <taxon>Mucoromycetes</taxon>
        <taxon>Mucorales</taxon>
        <taxon>Mucorineae</taxon>
        <taxon>Mucoraceae</taxon>
        <taxon>Apophysomyces</taxon>
    </lineage>
</organism>
<dbReference type="InterPro" id="IPR001789">
    <property type="entry name" value="Sig_transdc_resp-reg_receiver"/>
</dbReference>
<dbReference type="Pfam" id="PF13407">
    <property type="entry name" value="Peripla_BP_4"/>
    <property type="match status" value="1"/>
</dbReference>
<dbReference type="InterPro" id="IPR003661">
    <property type="entry name" value="HisK_dim/P_dom"/>
</dbReference>
<dbReference type="SUPFAM" id="SSF52172">
    <property type="entry name" value="CheY-like"/>
    <property type="match status" value="1"/>
</dbReference>
<keyword evidence="5" id="KW-0547">Nucleotide-binding</keyword>
<protein>
    <recommendedName>
        <fullName evidence="2">histidine kinase</fullName>
        <ecNumber evidence="2">2.7.13.3</ecNumber>
    </recommendedName>
</protein>
<dbReference type="InterPro" id="IPR009030">
    <property type="entry name" value="Growth_fac_rcpt_cys_sf"/>
</dbReference>
<feature type="domain" description="Histidine kinase" evidence="13">
    <location>
        <begin position="1176"/>
        <end position="1420"/>
    </location>
</feature>
<gene>
    <name evidence="15" type="ORF">EC973_007187</name>
</gene>
<keyword evidence="3 9" id="KW-0597">Phosphoprotein</keyword>
<dbReference type="InterPro" id="IPR005467">
    <property type="entry name" value="His_kinase_dom"/>
</dbReference>
<dbReference type="Pfam" id="PF00072">
    <property type="entry name" value="Response_reg"/>
    <property type="match status" value="1"/>
</dbReference>
<dbReference type="GO" id="GO:0005524">
    <property type="term" value="F:ATP binding"/>
    <property type="evidence" value="ECO:0007669"/>
    <property type="project" value="UniProtKB-KW"/>
</dbReference>
<dbReference type="PROSITE" id="PS50011">
    <property type="entry name" value="PROTEIN_KINASE_DOM"/>
    <property type="match status" value="1"/>
</dbReference>
<dbReference type="PROSITE" id="PS50110">
    <property type="entry name" value="RESPONSE_REGULATORY"/>
    <property type="match status" value="1"/>
</dbReference>
<evidence type="ECO:0000256" key="8">
    <source>
        <dbReference type="ARBA" id="ARBA00023012"/>
    </source>
</evidence>
<dbReference type="PANTHER" id="PTHR45339:SF1">
    <property type="entry name" value="HYBRID SIGNAL TRANSDUCTION HISTIDINE KINASE J"/>
    <property type="match status" value="1"/>
</dbReference>
<dbReference type="InterPro" id="IPR001245">
    <property type="entry name" value="Ser-Thr/Tyr_kinase_cat_dom"/>
</dbReference>
<feature type="modified residue" description="4-aspartylphosphate" evidence="9">
    <location>
        <position position="1660"/>
    </location>
</feature>
<dbReference type="Gene3D" id="1.10.510.10">
    <property type="entry name" value="Transferase(Phosphotransferase) domain 1"/>
    <property type="match status" value="1"/>
</dbReference>
<dbReference type="SMART" id="SM01411">
    <property type="entry name" value="Ephrin_rec_like"/>
    <property type="match status" value="1"/>
</dbReference>
<dbReference type="SUPFAM" id="SSF47384">
    <property type="entry name" value="Homodimeric domain of signal transducing histidine kinase"/>
    <property type="match status" value="1"/>
</dbReference>
<dbReference type="SMART" id="SM00388">
    <property type="entry name" value="HisKA"/>
    <property type="match status" value="1"/>
</dbReference>
<evidence type="ECO:0000256" key="11">
    <source>
        <dbReference type="SAM" id="Phobius"/>
    </source>
</evidence>
<evidence type="ECO:0000256" key="5">
    <source>
        <dbReference type="ARBA" id="ARBA00022741"/>
    </source>
</evidence>
<dbReference type="PRINTS" id="PR00344">
    <property type="entry name" value="BCTRLSENSOR"/>
</dbReference>
<dbReference type="InterPro" id="IPR028082">
    <property type="entry name" value="Peripla_BP_I"/>
</dbReference>
<keyword evidence="7" id="KW-0067">ATP-binding</keyword>